<name>A0AAU8EPM2_9MICC</name>
<dbReference type="RefSeq" id="WP_353711745.1">
    <property type="nucleotide sequence ID" value="NZ_CP159279.1"/>
</dbReference>
<accession>A0AAU8EPM2</accession>
<organism evidence="1">
    <name type="scientific">Arthrobacter sp. K5</name>
    <dbReference type="NCBI Taxonomy" id="2839623"/>
    <lineage>
        <taxon>Bacteria</taxon>
        <taxon>Bacillati</taxon>
        <taxon>Actinomycetota</taxon>
        <taxon>Actinomycetes</taxon>
        <taxon>Micrococcales</taxon>
        <taxon>Micrococcaceae</taxon>
        <taxon>Arthrobacter</taxon>
    </lineage>
</organism>
<reference evidence="1" key="1">
    <citation type="submission" date="2024-06" db="EMBL/GenBank/DDBJ databases">
        <title>Biodegradation of dimethachlon by Arthrobacter sp. K5: mechanistic insights and ecological implications.</title>
        <authorList>
            <person name="Hu S."/>
            <person name="Lu P."/>
        </authorList>
    </citation>
    <scope>NUCLEOTIDE SEQUENCE</scope>
    <source>
        <strain evidence="1">K5</strain>
    </source>
</reference>
<gene>
    <name evidence="1" type="ORF">ABRP34_21725</name>
</gene>
<dbReference type="EMBL" id="CP159279">
    <property type="protein sequence ID" value="XCH11366.1"/>
    <property type="molecule type" value="Genomic_DNA"/>
</dbReference>
<proteinExistence type="predicted"/>
<protein>
    <submittedName>
        <fullName evidence="1">MarR family transcriptional regulator</fullName>
    </submittedName>
</protein>
<dbReference type="AlphaFoldDB" id="A0AAU8EPM2"/>
<sequence>MYVMTIDQRGSTNDADRVPELLGALGGHSGVRFERSVGDEVQGVLQDPALVVEVALHALRSGHWYVGIGVGPGELAPDASPREGSGPAFVAARRAVERAKSAASHVPAAVVAGTREHEAVVACANAEAVLRLVGRLVQDRTEAQWRVVDALRAKSGATREQGPGRHGLQKQVARDLGISEQSVSRTVLRSGWQEEWAARPAVEMLLATAHRLVLKNLAPGAQGGGDNTRGEP</sequence>
<evidence type="ECO:0000313" key="1">
    <source>
        <dbReference type="EMBL" id="XCH11366.1"/>
    </source>
</evidence>